<evidence type="ECO:0000256" key="12">
    <source>
        <dbReference type="PIRSR" id="PIRSR605502-1"/>
    </source>
</evidence>
<gene>
    <name evidence="13" type="ORF">BTMF_LOCUS11865</name>
</gene>
<dbReference type="EMBL" id="UZAG01018663">
    <property type="protein sequence ID" value="VDO40550.1"/>
    <property type="molecule type" value="Genomic_DNA"/>
</dbReference>
<keyword evidence="14" id="KW-1185">Reference proteome</keyword>
<dbReference type="PANTHER" id="PTHR16222:SF24">
    <property type="entry name" value="ADP-RIBOSYLHYDROLASE ARH3"/>
    <property type="match status" value="1"/>
</dbReference>
<dbReference type="Pfam" id="PF03747">
    <property type="entry name" value="ADP_ribosyl_GH"/>
    <property type="match status" value="1"/>
</dbReference>
<feature type="binding site" evidence="12">
    <location>
        <position position="279"/>
    </location>
    <ligand>
        <name>Mg(2+)</name>
        <dbReference type="ChEBI" id="CHEBI:18420"/>
        <label>1</label>
    </ligand>
</feature>
<dbReference type="SUPFAM" id="SSF101478">
    <property type="entry name" value="ADP-ribosylglycohydrolase"/>
    <property type="match status" value="1"/>
</dbReference>
<evidence type="ECO:0000313" key="13">
    <source>
        <dbReference type="EMBL" id="VDO40550.1"/>
    </source>
</evidence>
<protein>
    <recommendedName>
        <fullName evidence="4">ADP-ribosylhydrolase ARH3</fullName>
        <ecNumber evidence="2">3.2.1.143</ecNumber>
    </recommendedName>
    <alternativeName>
        <fullName evidence="5">ADP-ribose glycohydrolase ARH3</fullName>
    </alternativeName>
    <alternativeName>
        <fullName evidence="6">ADP-ribosylhydrolase 3</fullName>
    </alternativeName>
    <alternativeName>
        <fullName evidence="9">O-acetyl-ADP-ribose deacetylase ARH3</fullName>
    </alternativeName>
    <alternativeName>
        <fullName evidence="10">Poly(ADP-ribose) glycohydrolase ARH3</fullName>
    </alternativeName>
    <alternativeName>
        <fullName evidence="8">[Protein ADP-ribosylarginine] hydrolase-like protein 2</fullName>
    </alternativeName>
    <alternativeName>
        <fullName evidence="7">[Protein ADP-ribosylserine] hydrolase</fullName>
    </alternativeName>
</protein>
<feature type="binding site" evidence="12">
    <location>
        <position position="56"/>
    </location>
    <ligand>
        <name>Mg(2+)</name>
        <dbReference type="ChEBI" id="CHEBI:18420"/>
        <label>1</label>
    </ligand>
</feature>
<evidence type="ECO:0000313" key="15">
    <source>
        <dbReference type="WBParaSite" id="BTMF_0001386601-mRNA-1"/>
    </source>
</evidence>
<evidence type="ECO:0000256" key="4">
    <source>
        <dbReference type="ARBA" id="ARBA00041057"/>
    </source>
</evidence>
<keyword evidence="3" id="KW-0378">Hydrolase</keyword>
<dbReference type="WBParaSite" id="BTMF_0001386601-mRNA-1">
    <property type="protein sequence ID" value="BTMF_0001386601-mRNA-1"/>
    <property type="gene ID" value="BTMF_0001386601"/>
</dbReference>
<organism evidence="15">
    <name type="scientific">Brugia timori</name>
    <dbReference type="NCBI Taxonomy" id="42155"/>
    <lineage>
        <taxon>Eukaryota</taxon>
        <taxon>Metazoa</taxon>
        <taxon>Ecdysozoa</taxon>
        <taxon>Nematoda</taxon>
        <taxon>Chromadorea</taxon>
        <taxon>Rhabditida</taxon>
        <taxon>Spirurina</taxon>
        <taxon>Spiruromorpha</taxon>
        <taxon>Filarioidea</taxon>
        <taxon>Onchocercidae</taxon>
        <taxon>Brugia</taxon>
    </lineage>
</organism>
<evidence type="ECO:0000256" key="1">
    <source>
        <dbReference type="ARBA" id="ARBA00010702"/>
    </source>
</evidence>
<evidence type="ECO:0000313" key="14">
    <source>
        <dbReference type="Proteomes" id="UP000280834"/>
    </source>
</evidence>
<dbReference type="InterPro" id="IPR036705">
    <property type="entry name" value="Ribosyl_crysJ1_sf"/>
</dbReference>
<feature type="binding site" evidence="12">
    <location>
        <position position="277"/>
    </location>
    <ligand>
        <name>Mg(2+)</name>
        <dbReference type="ChEBI" id="CHEBI:18420"/>
        <label>1</label>
    </ligand>
</feature>
<evidence type="ECO:0000256" key="5">
    <source>
        <dbReference type="ARBA" id="ARBA00042398"/>
    </source>
</evidence>
<sequence length="333" mass="36808">MQYIRKALGCMYGQVIGDSLGSRYEFQSASIVQQMIAEDLVESFLPIIGGFPVTDDSEMALSLASSLIRCGKFDAANVACSYVSWCQSKPPDIGNATRNALTIGKQLSPNWHHELNDIEKEEIHQEVLNNVRNYNVGSLSNGCLMRISSLAIYSINVLSMQRIEEMVRADCSLTHCEEDAKQAVFSYVIAMRHLLIGKSNKEAFEIALNATQSMRIREHLLAAQEKPVPVNIGNQFVNGDEKAIGYIGVALQSAFYELLHGTSFTKSVIDAISRGGDTDTNAAIVGALIGARFGIDEIPEQWIKTVRETKPRVNLTTIDYNVEQIVNKLLMLN</sequence>
<dbReference type="Gene3D" id="1.10.4080.10">
    <property type="entry name" value="ADP-ribosylation/Crystallin J1"/>
    <property type="match status" value="1"/>
</dbReference>
<evidence type="ECO:0000256" key="8">
    <source>
        <dbReference type="ARBA" id="ARBA00042850"/>
    </source>
</evidence>
<dbReference type="PANTHER" id="PTHR16222">
    <property type="entry name" value="ADP-RIBOSYLGLYCOHYDROLASE"/>
    <property type="match status" value="1"/>
</dbReference>
<comment type="catalytic activity">
    <reaction evidence="11">
        <text>alpha-NAD(+) + H2O = ADP-D-ribose + nicotinamide + H(+)</text>
        <dbReference type="Rhea" id="RHEA:68792"/>
        <dbReference type="ChEBI" id="CHEBI:15377"/>
        <dbReference type="ChEBI" id="CHEBI:15378"/>
        <dbReference type="ChEBI" id="CHEBI:17154"/>
        <dbReference type="ChEBI" id="CHEBI:57967"/>
        <dbReference type="ChEBI" id="CHEBI:77017"/>
    </reaction>
</comment>
<dbReference type="STRING" id="42155.A0A0R3R1H9"/>
<evidence type="ECO:0000256" key="6">
    <source>
        <dbReference type="ARBA" id="ARBA00042471"/>
    </source>
</evidence>
<dbReference type="AlphaFoldDB" id="A0A0R3R1H9"/>
<dbReference type="GO" id="GO:0046872">
    <property type="term" value="F:metal ion binding"/>
    <property type="evidence" value="ECO:0007669"/>
    <property type="project" value="UniProtKB-KW"/>
</dbReference>
<evidence type="ECO:0000256" key="9">
    <source>
        <dbReference type="ARBA" id="ARBA00043187"/>
    </source>
</evidence>
<feature type="binding site" evidence="12">
    <location>
        <position position="54"/>
    </location>
    <ligand>
        <name>Mg(2+)</name>
        <dbReference type="ChEBI" id="CHEBI:18420"/>
        <label>1</label>
    </ligand>
</feature>
<dbReference type="GO" id="GO:0005739">
    <property type="term" value="C:mitochondrion"/>
    <property type="evidence" value="ECO:0007669"/>
    <property type="project" value="TreeGrafter"/>
</dbReference>
<dbReference type="GO" id="GO:0005634">
    <property type="term" value="C:nucleus"/>
    <property type="evidence" value="ECO:0007669"/>
    <property type="project" value="TreeGrafter"/>
</dbReference>
<evidence type="ECO:0000256" key="10">
    <source>
        <dbReference type="ARBA" id="ARBA00043193"/>
    </source>
</evidence>
<dbReference type="InterPro" id="IPR050792">
    <property type="entry name" value="ADP-ribosylglycohydrolase"/>
</dbReference>
<evidence type="ECO:0000256" key="2">
    <source>
        <dbReference type="ARBA" id="ARBA00012255"/>
    </source>
</evidence>
<evidence type="ECO:0000256" key="7">
    <source>
        <dbReference type="ARBA" id="ARBA00042722"/>
    </source>
</evidence>
<evidence type="ECO:0000256" key="3">
    <source>
        <dbReference type="ARBA" id="ARBA00022801"/>
    </source>
</evidence>
<dbReference type="GO" id="GO:0004649">
    <property type="term" value="F:poly(ADP-ribose) glycohydrolase activity"/>
    <property type="evidence" value="ECO:0007669"/>
    <property type="project" value="UniProtKB-EC"/>
</dbReference>
<comment type="similarity">
    <text evidence="1">Belongs to the ADP-ribosylglycohydrolase family.</text>
</comment>
<accession>A0A0R3R1H9</accession>
<comment type="cofactor">
    <cofactor evidence="12">
        <name>Mg(2+)</name>
        <dbReference type="ChEBI" id="CHEBI:18420"/>
    </cofactor>
    <text evidence="12">Binds 2 magnesium ions per subunit.</text>
</comment>
<feature type="binding site" evidence="12">
    <location>
        <position position="55"/>
    </location>
    <ligand>
        <name>Mg(2+)</name>
        <dbReference type="ChEBI" id="CHEBI:18420"/>
        <label>1</label>
    </ligand>
</feature>
<keyword evidence="12" id="KW-0479">Metal-binding</keyword>
<dbReference type="EC" id="3.2.1.143" evidence="2"/>
<feature type="binding site" evidence="12">
    <location>
        <position position="280"/>
    </location>
    <ligand>
        <name>Mg(2+)</name>
        <dbReference type="ChEBI" id="CHEBI:18420"/>
        <label>1</label>
    </ligand>
</feature>
<reference evidence="13 14" key="2">
    <citation type="submission" date="2018-11" db="EMBL/GenBank/DDBJ databases">
        <authorList>
            <consortium name="Pathogen Informatics"/>
        </authorList>
    </citation>
    <scope>NUCLEOTIDE SEQUENCE [LARGE SCALE GENOMIC DNA]</scope>
</reference>
<name>A0A0R3R1H9_9BILA</name>
<evidence type="ECO:0000256" key="11">
    <source>
        <dbReference type="ARBA" id="ARBA00049015"/>
    </source>
</evidence>
<dbReference type="InterPro" id="IPR005502">
    <property type="entry name" value="Ribosyl_crysJ1"/>
</dbReference>
<dbReference type="Proteomes" id="UP000280834">
    <property type="component" value="Unassembled WGS sequence"/>
</dbReference>
<reference evidence="15" key="1">
    <citation type="submission" date="2017-02" db="UniProtKB">
        <authorList>
            <consortium name="WormBaseParasite"/>
        </authorList>
    </citation>
    <scope>IDENTIFICATION</scope>
</reference>
<proteinExistence type="inferred from homology"/>
<keyword evidence="12" id="KW-0460">Magnesium</keyword>